<protein>
    <submittedName>
        <fullName evidence="2">Uncharacterized protein</fullName>
    </submittedName>
</protein>
<organism evidence="2 3">
    <name type="scientific">Prunus yedoensis var. nudiflora</name>
    <dbReference type="NCBI Taxonomy" id="2094558"/>
    <lineage>
        <taxon>Eukaryota</taxon>
        <taxon>Viridiplantae</taxon>
        <taxon>Streptophyta</taxon>
        <taxon>Embryophyta</taxon>
        <taxon>Tracheophyta</taxon>
        <taxon>Spermatophyta</taxon>
        <taxon>Magnoliopsida</taxon>
        <taxon>eudicotyledons</taxon>
        <taxon>Gunneridae</taxon>
        <taxon>Pentapetalae</taxon>
        <taxon>rosids</taxon>
        <taxon>fabids</taxon>
        <taxon>Rosales</taxon>
        <taxon>Rosaceae</taxon>
        <taxon>Amygdaloideae</taxon>
        <taxon>Amygdaleae</taxon>
        <taxon>Prunus</taxon>
    </lineage>
</organism>
<dbReference type="EMBL" id="PJQY01002288">
    <property type="protein sequence ID" value="PQP94985.1"/>
    <property type="molecule type" value="Genomic_DNA"/>
</dbReference>
<comment type="caution">
    <text evidence="2">The sequence shown here is derived from an EMBL/GenBank/DDBJ whole genome shotgun (WGS) entry which is preliminary data.</text>
</comment>
<sequence length="64" mass="6599">MAHLPIDPVQPTSPSGQLIDPASLGPVCQPTLVGPHSSTAQSDLVDLASQSAHIDALTILVRPH</sequence>
<evidence type="ECO:0000256" key="1">
    <source>
        <dbReference type="SAM" id="MobiDB-lite"/>
    </source>
</evidence>
<evidence type="ECO:0000313" key="3">
    <source>
        <dbReference type="Proteomes" id="UP000250321"/>
    </source>
</evidence>
<evidence type="ECO:0000313" key="2">
    <source>
        <dbReference type="EMBL" id="PQP94985.1"/>
    </source>
</evidence>
<gene>
    <name evidence="2" type="ORF">Pyn_01138</name>
</gene>
<dbReference type="AlphaFoldDB" id="A0A314Z092"/>
<dbReference type="Proteomes" id="UP000250321">
    <property type="component" value="Unassembled WGS sequence"/>
</dbReference>
<proteinExistence type="predicted"/>
<name>A0A314Z092_PRUYE</name>
<keyword evidence="3" id="KW-1185">Reference proteome</keyword>
<accession>A0A314Z092</accession>
<feature type="region of interest" description="Disordered" evidence="1">
    <location>
        <begin position="1"/>
        <end position="23"/>
    </location>
</feature>
<reference evidence="2 3" key="1">
    <citation type="submission" date="2018-02" db="EMBL/GenBank/DDBJ databases">
        <title>Draft genome of wild Prunus yedoensis var. nudiflora.</title>
        <authorList>
            <person name="Baek S."/>
            <person name="Kim J.-H."/>
            <person name="Choi K."/>
            <person name="Kim G.-B."/>
            <person name="Cho A."/>
            <person name="Jang H."/>
            <person name="Shin C.-H."/>
            <person name="Yu H.-J."/>
            <person name="Mun J.-H."/>
        </authorList>
    </citation>
    <scope>NUCLEOTIDE SEQUENCE [LARGE SCALE GENOMIC DNA]</scope>
    <source>
        <strain evidence="3">cv. Jeju island</strain>
        <tissue evidence="2">Leaf</tissue>
    </source>
</reference>